<evidence type="ECO:0000256" key="2">
    <source>
        <dbReference type="ARBA" id="ARBA00022723"/>
    </source>
</evidence>
<sequence>MLIDSHCHLDRLDLKAYAGGVDEALEAARAAGVGRFLTVSVDLETFPILRDLAERHADVYASVGVHPSEALPPEAEPTADVLVGLANHPRVIAIGESGLDYYYHPEHKEVQQRRFAAHIEASRRTGKPLIVHTRDARADTIGLLRECRAEQGILHCFTEDWDTAKAGIDLGFYVSLSGIVSFANAESLRDVARQLPLDRLLIETDSPYLAPVPYRGKKNEPRYLPAVAEAVAKARGITAEVVAEATTRNFNTLFGLPS</sequence>
<dbReference type="PIRSF" id="PIRSF005902">
    <property type="entry name" value="DNase_TatD"/>
    <property type="match status" value="1"/>
</dbReference>
<dbReference type="CDD" id="cd01310">
    <property type="entry name" value="TatD_DNAse"/>
    <property type="match status" value="1"/>
</dbReference>
<dbReference type="InterPro" id="IPR015991">
    <property type="entry name" value="TatD/YcfH-like"/>
</dbReference>
<evidence type="ECO:0000313" key="5">
    <source>
        <dbReference type="EMBL" id="RZU37137.1"/>
    </source>
</evidence>
<dbReference type="NCBIfam" id="TIGR00010">
    <property type="entry name" value="YchF/TatD family DNA exonuclease"/>
    <property type="match status" value="1"/>
</dbReference>
<keyword evidence="3" id="KW-0378">Hydrolase</keyword>
<dbReference type="InterPro" id="IPR001130">
    <property type="entry name" value="TatD-like"/>
</dbReference>
<dbReference type="OrthoDB" id="9810005at2"/>
<dbReference type="GO" id="GO:0046872">
    <property type="term" value="F:metal ion binding"/>
    <property type="evidence" value="ECO:0007669"/>
    <property type="project" value="UniProtKB-KW"/>
</dbReference>
<dbReference type="Gene3D" id="3.20.20.140">
    <property type="entry name" value="Metal-dependent hydrolases"/>
    <property type="match status" value="1"/>
</dbReference>
<dbReference type="GO" id="GO:0004536">
    <property type="term" value="F:DNA nuclease activity"/>
    <property type="evidence" value="ECO:0007669"/>
    <property type="project" value="InterPro"/>
</dbReference>
<organism evidence="5 6">
    <name type="scientific">Fluviicoccus keumensis</name>
    <dbReference type="NCBI Taxonomy" id="1435465"/>
    <lineage>
        <taxon>Bacteria</taxon>
        <taxon>Pseudomonadati</taxon>
        <taxon>Pseudomonadota</taxon>
        <taxon>Gammaproteobacteria</taxon>
        <taxon>Moraxellales</taxon>
        <taxon>Moraxellaceae</taxon>
        <taxon>Fluviicoccus</taxon>
    </lineage>
</organism>
<dbReference type="PROSITE" id="PS01137">
    <property type="entry name" value="TATD_1"/>
    <property type="match status" value="1"/>
</dbReference>
<dbReference type="InterPro" id="IPR032466">
    <property type="entry name" value="Metal_Hydrolase"/>
</dbReference>
<comment type="similarity">
    <text evidence="1">Belongs to the metallo-dependent hydrolases superfamily. TatD-type hydrolase family.</text>
</comment>
<feature type="binding site" evidence="4">
    <location>
        <position position="132"/>
    </location>
    <ligand>
        <name>a divalent metal cation</name>
        <dbReference type="ChEBI" id="CHEBI:60240"/>
        <label>2</label>
    </ligand>
</feature>
<dbReference type="EMBL" id="SHKX01000015">
    <property type="protein sequence ID" value="RZU37137.1"/>
    <property type="molecule type" value="Genomic_DNA"/>
</dbReference>
<keyword evidence="6" id="KW-1185">Reference proteome</keyword>
<dbReference type="PROSITE" id="PS01091">
    <property type="entry name" value="TATD_3"/>
    <property type="match status" value="1"/>
</dbReference>
<name>A0A4Q7YI74_9GAMM</name>
<dbReference type="SUPFAM" id="SSF51556">
    <property type="entry name" value="Metallo-dependent hydrolases"/>
    <property type="match status" value="1"/>
</dbReference>
<dbReference type="GO" id="GO:0016788">
    <property type="term" value="F:hydrolase activity, acting on ester bonds"/>
    <property type="evidence" value="ECO:0007669"/>
    <property type="project" value="InterPro"/>
</dbReference>
<accession>A0A4Q7YI74</accession>
<evidence type="ECO:0000256" key="4">
    <source>
        <dbReference type="PIRSR" id="PIRSR005902-1"/>
    </source>
</evidence>
<dbReference type="Pfam" id="PF01026">
    <property type="entry name" value="TatD_DNase"/>
    <property type="match status" value="1"/>
</dbReference>
<dbReference type="GO" id="GO:0005829">
    <property type="term" value="C:cytosol"/>
    <property type="evidence" value="ECO:0007669"/>
    <property type="project" value="TreeGrafter"/>
</dbReference>
<proteinExistence type="inferred from homology"/>
<feature type="binding site" evidence="4">
    <location>
        <position position="96"/>
    </location>
    <ligand>
        <name>a divalent metal cation</name>
        <dbReference type="ChEBI" id="CHEBI:60240"/>
        <label>1</label>
    </ligand>
</feature>
<keyword evidence="2 4" id="KW-0479">Metal-binding</keyword>
<protein>
    <submittedName>
        <fullName evidence="5">TatD DNase family protein</fullName>
    </submittedName>
</protein>
<feature type="binding site" evidence="4">
    <location>
        <position position="155"/>
    </location>
    <ligand>
        <name>a divalent metal cation</name>
        <dbReference type="ChEBI" id="CHEBI:60240"/>
        <label>2</label>
    </ligand>
</feature>
<feature type="binding site" evidence="4">
    <location>
        <position position="6"/>
    </location>
    <ligand>
        <name>a divalent metal cation</name>
        <dbReference type="ChEBI" id="CHEBI:60240"/>
        <label>1</label>
    </ligand>
</feature>
<dbReference type="PANTHER" id="PTHR46124">
    <property type="entry name" value="D-AMINOACYL-TRNA DEACYLASE"/>
    <property type="match status" value="1"/>
</dbReference>
<evidence type="ECO:0000256" key="1">
    <source>
        <dbReference type="ARBA" id="ARBA00009275"/>
    </source>
</evidence>
<dbReference type="FunFam" id="3.20.20.140:FF:000005">
    <property type="entry name" value="TatD family hydrolase"/>
    <property type="match status" value="1"/>
</dbReference>
<dbReference type="AlphaFoldDB" id="A0A4Q7YI74"/>
<reference evidence="5 6" key="1">
    <citation type="submission" date="2019-02" db="EMBL/GenBank/DDBJ databases">
        <title>Genomic Encyclopedia of Type Strains, Phase IV (KMG-IV): sequencing the most valuable type-strain genomes for metagenomic binning, comparative biology and taxonomic classification.</title>
        <authorList>
            <person name="Goeker M."/>
        </authorList>
    </citation>
    <scope>NUCLEOTIDE SEQUENCE [LARGE SCALE GENOMIC DNA]</scope>
    <source>
        <strain evidence="5 6">DSM 105135</strain>
    </source>
</reference>
<dbReference type="PANTHER" id="PTHR46124:SF2">
    <property type="entry name" value="D-AMINOACYL-TRNA DEACYLASE"/>
    <property type="match status" value="1"/>
</dbReference>
<comment type="caution">
    <text evidence="5">The sequence shown here is derived from an EMBL/GenBank/DDBJ whole genome shotgun (WGS) entry which is preliminary data.</text>
</comment>
<dbReference type="Proteomes" id="UP000292423">
    <property type="component" value="Unassembled WGS sequence"/>
</dbReference>
<dbReference type="InterPro" id="IPR018228">
    <property type="entry name" value="DNase_TatD-rel_CS"/>
</dbReference>
<evidence type="ECO:0000256" key="3">
    <source>
        <dbReference type="ARBA" id="ARBA00022801"/>
    </source>
</evidence>
<evidence type="ECO:0000313" key="6">
    <source>
        <dbReference type="Proteomes" id="UP000292423"/>
    </source>
</evidence>
<feature type="binding site" evidence="4">
    <location>
        <position position="8"/>
    </location>
    <ligand>
        <name>a divalent metal cation</name>
        <dbReference type="ChEBI" id="CHEBI:60240"/>
        <label>1</label>
    </ligand>
</feature>
<dbReference type="RefSeq" id="WP_130415269.1">
    <property type="nucleotide sequence ID" value="NZ_SHKX01000015.1"/>
</dbReference>
<gene>
    <name evidence="5" type="ORF">EV700_3006</name>
</gene>
<feature type="binding site" evidence="4">
    <location>
        <position position="205"/>
    </location>
    <ligand>
        <name>a divalent metal cation</name>
        <dbReference type="ChEBI" id="CHEBI:60240"/>
        <label>1</label>
    </ligand>
</feature>